<dbReference type="Pfam" id="PF00395">
    <property type="entry name" value="SLH"/>
    <property type="match status" value="2"/>
</dbReference>
<dbReference type="PROSITE" id="PS51272">
    <property type="entry name" value="SLH"/>
    <property type="match status" value="1"/>
</dbReference>
<gene>
    <name evidence="3" type="ORF">EV213_11670</name>
</gene>
<dbReference type="RefSeq" id="WP_133581559.1">
    <property type="nucleotide sequence ID" value="NZ_SNYJ01000016.1"/>
</dbReference>
<accession>A0A4R6TTX2</accession>
<dbReference type="InterPro" id="IPR023650">
    <property type="entry name" value="Beta-lactam_class-A_AS"/>
</dbReference>
<proteinExistence type="predicted"/>
<dbReference type="PANTHER" id="PTHR46825:SF9">
    <property type="entry name" value="BETA-LACTAMASE-RELATED DOMAIN-CONTAINING PROTEIN"/>
    <property type="match status" value="1"/>
</dbReference>
<protein>
    <submittedName>
        <fullName evidence="3">CubicO group peptidase (Beta-lactamase class C family)</fullName>
    </submittedName>
</protein>
<name>A0A4R6TTX2_9BACI</name>
<evidence type="ECO:0000256" key="1">
    <source>
        <dbReference type="ARBA" id="ARBA00022729"/>
    </source>
</evidence>
<dbReference type="Gene3D" id="3.40.710.10">
    <property type="entry name" value="DD-peptidase/beta-lactamase superfamily"/>
    <property type="match status" value="1"/>
</dbReference>
<dbReference type="InterPro" id="IPR012338">
    <property type="entry name" value="Beta-lactam/transpept-like"/>
</dbReference>
<dbReference type="InterPro" id="IPR001466">
    <property type="entry name" value="Beta-lactam-related"/>
</dbReference>
<sequence>MIRSLYSKASAMLVLVMVLTVVVAPWTSVSAEEIKPLTPETAQAFLDEFFAKPETQGMFTGAAVSIVKDGEVLTEESHGLANIDANEGIDPEKTLFRVASVSKVFTAAAVLQLVEDGKIDLDTDIRTYIPGIPYENPFNEPVTVADLLAHTTGFEVRDPKPSDLHFDLSRNVSIEDYVKNNMPPVVREPGTSYLYGNFASLLQGLIVEKVSGEPFETYMQQNIFGPLGMTNSTFELSDAAIERMATGYGAPEVPVDVYAVTPTIMPHGGLLTTTSDMSLFMNAFLDNADTTNDVLSEETIGLMSTYHSSIHEWLPNTTYGFEAPFQAFQGGSSDQVIAKAGDLPGYSSYLWMIPEEDVGVFVTYTQSSALRNLLYSQFMSTFYPEYVAPIDFDDNYEVSQQELQKYEGIYKDLRIASMVHQVSATEEGTLVVKDAFLGEHLLAPVAPNVFLDDITGTLVAFQLEGDNVTYMKEGALNPMGYAQKGYDPEGFADISSEHAYAHYILPLQSLGVYENDATKDFSPDASVTRAAYVEKLLKVSGLRPSEAEVQFADVEGHPSAPYIQAALELGLVNGNTKGMFSPDEPISRQETAVIFYRSMAQIFPEGSFDEVKLAGDTSSWAVPAVKMMVALGYHGPEVTIDENGAAHFHSKEFLTKAEEAAQFYQTLTQPMPTGNLAAPADLP</sequence>
<dbReference type="InterPro" id="IPR001119">
    <property type="entry name" value="SLH_dom"/>
</dbReference>
<keyword evidence="1" id="KW-0732">Signal</keyword>
<comment type="caution">
    <text evidence="3">The sequence shown here is derived from an EMBL/GenBank/DDBJ whole genome shotgun (WGS) entry which is preliminary data.</text>
</comment>
<dbReference type="PANTHER" id="PTHR46825">
    <property type="entry name" value="D-ALANYL-D-ALANINE-CARBOXYPEPTIDASE/ENDOPEPTIDASE AMPH"/>
    <property type="match status" value="1"/>
</dbReference>
<dbReference type="Proteomes" id="UP000295632">
    <property type="component" value="Unassembled WGS sequence"/>
</dbReference>
<evidence type="ECO:0000259" key="2">
    <source>
        <dbReference type="PROSITE" id="PS51272"/>
    </source>
</evidence>
<feature type="domain" description="SLH" evidence="2">
    <location>
        <begin position="546"/>
        <end position="609"/>
    </location>
</feature>
<evidence type="ECO:0000313" key="3">
    <source>
        <dbReference type="EMBL" id="TDQ36771.1"/>
    </source>
</evidence>
<reference evidence="3 4" key="1">
    <citation type="submission" date="2019-03" db="EMBL/GenBank/DDBJ databases">
        <title>Genomic Encyclopedia of Type Strains, Phase IV (KMG-IV): sequencing the most valuable type-strain genomes for metagenomic binning, comparative biology and taxonomic classification.</title>
        <authorList>
            <person name="Goeker M."/>
        </authorList>
    </citation>
    <scope>NUCLEOTIDE SEQUENCE [LARGE SCALE GENOMIC DNA]</scope>
    <source>
        <strain evidence="3 4">DSM 28697</strain>
    </source>
</reference>
<dbReference type="InterPro" id="IPR050491">
    <property type="entry name" value="AmpC-like"/>
</dbReference>
<evidence type="ECO:0000313" key="4">
    <source>
        <dbReference type="Proteomes" id="UP000295632"/>
    </source>
</evidence>
<organism evidence="3 4">
    <name type="scientific">Aureibacillus halotolerans</name>
    <dbReference type="NCBI Taxonomy" id="1508390"/>
    <lineage>
        <taxon>Bacteria</taxon>
        <taxon>Bacillati</taxon>
        <taxon>Bacillota</taxon>
        <taxon>Bacilli</taxon>
        <taxon>Bacillales</taxon>
        <taxon>Bacillaceae</taxon>
        <taxon>Aureibacillus</taxon>
    </lineage>
</organism>
<dbReference type="OrthoDB" id="846150at2"/>
<keyword evidence="4" id="KW-1185">Reference proteome</keyword>
<dbReference type="PROSITE" id="PS00146">
    <property type="entry name" value="BETA_LACTAMASE_A"/>
    <property type="match status" value="1"/>
</dbReference>
<dbReference type="AlphaFoldDB" id="A0A4R6TTX2"/>
<dbReference type="Pfam" id="PF00144">
    <property type="entry name" value="Beta-lactamase"/>
    <property type="match status" value="1"/>
</dbReference>
<dbReference type="SUPFAM" id="SSF56601">
    <property type="entry name" value="beta-lactamase/transpeptidase-like"/>
    <property type="match status" value="1"/>
</dbReference>
<dbReference type="EMBL" id="SNYJ01000016">
    <property type="protein sequence ID" value="TDQ36771.1"/>
    <property type="molecule type" value="Genomic_DNA"/>
</dbReference>